<reference evidence="8 9" key="1">
    <citation type="submission" date="2017-11" db="EMBL/GenBank/DDBJ databases">
        <title>Bacillus camelliae sp. nov., isolated from pu'er tea.</title>
        <authorList>
            <person name="Niu L."/>
        </authorList>
    </citation>
    <scope>NUCLEOTIDE SEQUENCE [LARGE SCALE GENOMIC DNA]</scope>
    <source>
        <strain evidence="8 9">7578-1</strain>
    </source>
</reference>
<protein>
    <recommendedName>
        <fullName evidence="7">L,D-TPase catalytic domain-containing protein</fullName>
    </recommendedName>
</protein>
<dbReference type="GO" id="GO:0008360">
    <property type="term" value="P:regulation of cell shape"/>
    <property type="evidence" value="ECO:0007669"/>
    <property type="project" value="UniProtKB-UniRule"/>
</dbReference>
<feature type="domain" description="L,D-TPase catalytic" evidence="7">
    <location>
        <begin position="324"/>
        <end position="449"/>
    </location>
</feature>
<dbReference type="PANTHER" id="PTHR30582">
    <property type="entry name" value="L,D-TRANSPEPTIDASE"/>
    <property type="match status" value="1"/>
</dbReference>
<dbReference type="Pfam" id="PF12229">
    <property type="entry name" value="PG_binding_4"/>
    <property type="match status" value="1"/>
</dbReference>
<feature type="active site" description="Nucleophile" evidence="6">
    <location>
        <position position="425"/>
    </location>
</feature>
<dbReference type="InterPro" id="IPR005490">
    <property type="entry name" value="LD_TPept_cat_dom"/>
</dbReference>
<dbReference type="PANTHER" id="PTHR30582:SF33">
    <property type="entry name" value="EXPORTED PROTEIN"/>
    <property type="match status" value="1"/>
</dbReference>
<evidence type="ECO:0000256" key="6">
    <source>
        <dbReference type="PROSITE-ProRule" id="PRU01373"/>
    </source>
</evidence>
<sequence length="449" mass="50491">MIIVIMIAVSSMYYYQSTHFNSNITINGTNVGGLTAEKAIKKLTSTVLKNDVYVGKKLIFDGKDTKTGFTDKNLPEIKKILKSQRTFFPSSKAKNYSVLPAKADYYRSKTMKKQVEDKLLTLNKGLKAPKDAHVQLNQGKISVSKSEAGNQYDITGLLKDYSKHEYSSIIHLDAKFLQPIKANSPIIKEEKKKLQELMTRTVEYKVQNKVYAFKASDVIKNASISKDNKYTIDPTEIQNKIADINRTQSTLHKNYTFKTHSGKEISIKGESYGWSINVVEESKRIAAALEKGKKSILAYNVYGIGWNTYGVGYHTTANHGIGNTYAEVSIKDQKIWIYKDGKLKVTTKVVTGRHDTQEDTPKGVWYIMYKASPSVLKGSEVGNPNYSIKVNYWAPFTNSGCGFHDAYWRTNWASDAYLHHGSGGCVNTPPSVMKAVYDNLEQNEPVIIY</sequence>
<dbReference type="OrthoDB" id="3176960at2"/>
<evidence type="ECO:0000256" key="4">
    <source>
        <dbReference type="ARBA" id="ARBA00022984"/>
    </source>
</evidence>
<evidence type="ECO:0000313" key="8">
    <source>
        <dbReference type="EMBL" id="PKR86484.1"/>
    </source>
</evidence>
<dbReference type="Pfam" id="PF03734">
    <property type="entry name" value="YkuD"/>
    <property type="match status" value="1"/>
</dbReference>
<dbReference type="Gene3D" id="3.10.20.800">
    <property type="match status" value="1"/>
</dbReference>
<keyword evidence="5 6" id="KW-0961">Cell wall biogenesis/degradation</keyword>
<evidence type="ECO:0000256" key="2">
    <source>
        <dbReference type="ARBA" id="ARBA00022679"/>
    </source>
</evidence>
<dbReference type="SUPFAM" id="SSF143985">
    <property type="entry name" value="L,D-transpeptidase pre-catalytic domain-like"/>
    <property type="match status" value="1"/>
</dbReference>
<keyword evidence="3 6" id="KW-0133">Cell shape</keyword>
<evidence type="ECO:0000256" key="1">
    <source>
        <dbReference type="ARBA" id="ARBA00004752"/>
    </source>
</evidence>
<dbReference type="GO" id="GO:0005576">
    <property type="term" value="C:extracellular region"/>
    <property type="evidence" value="ECO:0007669"/>
    <property type="project" value="TreeGrafter"/>
</dbReference>
<dbReference type="CDD" id="cd16913">
    <property type="entry name" value="YkuD_like"/>
    <property type="match status" value="1"/>
</dbReference>
<dbReference type="GO" id="GO:0016740">
    <property type="term" value="F:transferase activity"/>
    <property type="evidence" value="ECO:0007669"/>
    <property type="project" value="UniProtKB-KW"/>
</dbReference>
<comment type="pathway">
    <text evidence="1 6">Cell wall biogenesis; peptidoglycan biosynthesis.</text>
</comment>
<proteinExistence type="predicted"/>
<keyword evidence="4 6" id="KW-0573">Peptidoglycan synthesis</keyword>
<accession>A0A2N3LPK5</accession>
<dbReference type="AlphaFoldDB" id="A0A2N3LPK5"/>
<dbReference type="InterPro" id="IPR022029">
    <property type="entry name" value="YoaR-like_PG-bd"/>
</dbReference>
<dbReference type="InterPro" id="IPR038063">
    <property type="entry name" value="Transpep_catalytic_dom"/>
</dbReference>
<dbReference type="UniPathway" id="UPA00219"/>
<organism evidence="8 9">
    <name type="scientific">Heyndrickxia camelliae</name>
    <dbReference type="NCBI Taxonomy" id="1707093"/>
    <lineage>
        <taxon>Bacteria</taxon>
        <taxon>Bacillati</taxon>
        <taxon>Bacillota</taxon>
        <taxon>Bacilli</taxon>
        <taxon>Bacillales</taxon>
        <taxon>Bacillaceae</taxon>
        <taxon>Heyndrickxia</taxon>
    </lineage>
</organism>
<gene>
    <name evidence="8" type="ORF">CWO92_04560</name>
</gene>
<evidence type="ECO:0000256" key="3">
    <source>
        <dbReference type="ARBA" id="ARBA00022960"/>
    </source>
</evidence>
<dbReference type="PROSITE" id="PS52029">
    <property type="entry name" value="LD_TPASE"/>
    <property type="match status" value="1"/>
</dbReference>
<keyword evidence="2" id="KW-0808">Transferase</keyword>
<dbReference type="Proteomes" id="UP000233440">
    <property type="component" value="Unassembled WGS sequence"/>
</dbReference>
<dbReference type="SUPFAM" id="SSF141523">
    <property type="entry name" value="L,D-transpeptidase catalytic domain-like"/>
    <property type="match status" value="1"/>
</dbReference>
<dbReference type="Gene3D" id="2.40.440.10">
    <property type="entry name" value="L,D-transpeptidase catalytic domain-like"/>
    <property type="match status" value="1"/>
</dbReference>
<dbReference type="GO" id="GO:0018104">
    <property type="term" value="P:peptidoglycan-protein cross-linking"/>
    <property type="evidence" value="ECO:0007669"/>
    <property type="project" value="TreeGrafter"/>
</dbReference>
<dbReference type="EMBL" id="PIQO01000002">
    <property type="protein sequence ID" value="PKR86484.1"/>
    <property type="molecule type" value="Genomic_DNA"/>
</dbReference>
<name>A0A2N3LPK5_9BACI</name>
<feature type="active site" description="Proton donor/acceptor" evidence="6">
    <location>
        <position position="404"/>
    </location>
</feature>
<dbReference type="GO" id="GO:0071555">
    <property type="term" value="P:cell wall organization"/>
    <property type="evidence" value="ECO:0007669"/>
    <property type="project" value="UniProtKB-UniRule"/>
</dbReference>
<evidence type="ECO:0000313" key="9">
    <source>
        <dbReference type="Proteomes" id="UP000233440"/>
    </source>
</evidence>
<dbReference type="GO" id="GO:0071972">
    <property type="term" value="F:peptidoglycan L,D-transpeptidase activity"/>
    <property type="evidence" value="ECO:0007669"/>
    <property type="project" value="TreeGrafter"/>
</dbReference>
<dbReference type="RefSeq" id="WP_101353122.1">
    <property type="nucleotide sequence ID" value="NZ_PIQO01000002.1"/>
</dbReference>
<evidence type="ECO:0000256" key="5">
    <source>
        <dbReference type="ARBA" id="ARBA00023316"/>
    </source>
</evidence>
<dbReference type="InterPro" id="IPR038054">
    <property type="entry name" value="LD_TPept-like_central_sf"/>
</dbReference>
<dbReference type="InterPro" id="IPR050979">
    <property type="entry name" value="LD-transpeptidase"/>
</dbReference>
<keyword evidence="9" id="KW-1185">Reference proteome</keyword>
<comment type="caution">
    <text evidence="8">The sequence shown here is derived from an EMBL/GenBank/DDBJ whole genome shotgun (WGS) entry which is preliminary data.</text>
</comment>
<evidence type="ECO:0000259" key="7">
    <source>
        <dbReference type="PROSITE" id="PS52029"/>
    </source>
</evidence>